<dbReference type="InterPro" id="IPR002930">
    <property type="entry name" value="GCV_H"/>
</dbReference>
<dbReference type="InterPro" id="IPR000089">
    <property type="entry name" value="Biotin_lipoyl"/>
</dbReference>
<protein>
    <recommendedName>
        <fullName evidence="3">Glycine cleavage system H protein</fullName>
    </recommendedName>
</protein>
<comment type="subunit">
    <text evidence="3">The glycine cleavage system is composed of four proteins: P, T, L and H.</text>
</comment>
<evidence type="ECO:0000256" key="2">
    <source>
        <dbReference type="ARBA" id="ARBA00022823"/>
    </source>
</evidence>
<accession>A0A1E5GS52</accession>
<evidence type="ECO:0000256" key="4">
    <source>
        <dbReference type="PIRSR" id="PIRSR617453-50"/>
    </source>
</evidence>
<dbReference type="Proteomes" id="UP000095094">
    <property type="component" value="Unassembled WGS sequence"/>
</dbReference>
<dbReference type="Pfam" id="PF01597">
    <property type="entry name" value="GCV_H"/>
    <property type="match status" value="1"/>
</dbReference>
<comment type="similarity">
    <text evidence="1 3">Belongs to the GcvH family.</text>
</comment>
<dbReference type="PANTHER" id="PTHR11715:SF3">
    <property type="entry name" value="GLYCINE CLEAVAGE SYSTEM H PROTEIN-RELATED"/>
    <property type="match status" value="1"/>
</dbReference>
<feature type="modified residue" description="N6-lipoyllysine" evidence="3 4">
    <location>
        <position position="63"/>
    </location>
</feature>
<sequence length="127" mass="14230">MAKSEEMKFSKSHEWVLFDGEKVRIGLSDYAQDQLGDIVFVDLPDEGDEITKEESFADIESVKAVSEAYSPVTGTVSAVNEELLDSPEMINSAPLESWLIEVEGVEEIEELLTAEEYKKFCEESEEA</sequence>
<proteinExistence type="inferred from homology"/>
<evidence type="ECO:0000259" key="5">
    <source>
        <dbReference type="PROSITE" id="PS50968"/>
    </source>
</evidence>
<dbReference type="GO" id="GO:0005829">
    <property type="term" value="C:cytosol"/>
    <property type="evidence" value="ECO:0007669"/>
    <property type="project" value="TreeGrafter"/>
</dbReference>
<dbReference type="EMBL" id="MIJY01000015">
    <property type="protein sequence ID" value="OEG15405.1"/>
    <property type="molecule type" value="Genomic_DNA"/>
</dbReference>
<dbReference type="NCBIfam" id="TIGR00527">
    <property type="entry name" value="gcvH"/>
    <property type="match status" value="1"/>
</dbReference>
<reference evidence="7" key="1">
    <citation type="submission" date="2016-09" db="EMBL/GenBank/DDBJ databases">
        <authorList>
            <person name="Gulvik C.A."/>
        </authorList>
    </citation>
    <scope>NUCLEOTIDE SEQUENCE [LARGE SCALE GENOMIC DNA]</scope>
    <source>
        <strain evidence="7">LMG 8895</strain>
    </source>
</reference>
<dbReference type="NCBIfam" id="NF002270">
    <property type="entry name" value="PRK01202.1"/>
    <property type="match status" value="1"/>
</dbReference>
<dbReference type="CDD" id="cd06848">
    <property type="entry name" value="GCS_H"/>
    <property type="match status" value="1"/>
</dbReference>
<dbReference type="RefSeq" id="WP_069663459.1">
    <property type="nucleotide sequence ID" value="NZ_JBHUJJ010000001.1"/>
</dbReference>
<evidence type="ECO:0000313" key="6">
    <source>
        <dbReference type="EMBL" id="OEG15405.1"/>
    </source>
</evidence>
<keyword evidence="7" id="KW-1185">Reference proteome</keyword>
<evidence type="ECO:0000256" key="3">
    <source>
        <dbReference type="HAMAP-Rule" id="MF_00272"/>
    </source>
</evidence>
<feature type="domain" description="Lipoyl-binding" evidence="5">
    <location>
        <begin position="22"/>
        <end position="103"/>
    </location>
</feature>
<dbReference type="InterPro" id="IPR011053">
    <property type="entry name" value="Single_hybrid_motif"/>
</dbReference>
<comment type="function">
    <text evidence="3">The glycine cleavage system catalyzes the degradation of glycine. The H protein shuttles the methylamine group of glycine from the P protein to the T protein.</text>
</comment>
<dbReference type="AlphaFoldDB" id="A0A1E5GS52"/>
<dbReference type="GO" id="GO:0005960">
    <property type="term" value="C:glycine cleavage complex"/>
    <property type="evidence" value="ECO:0007669"/>
    <property type="project" value="InterPro"/>
</dbReference>
<dbReference type="PROSITE" id="PS50968">
    <property type="entry name" value="BIOTINYL_LIPOYL"/>
    <property type="match status" value="1"/>
</dbReference>
<evidence type="ECO:0000313" key="7">
    <source>
        <dbReference type="Proteomes" id="UP000095094"/>
    </source>
</evidence>
<dbReference type="InterPro" id="IPR033753">
    <property type="entry name" value="GCV_H/Fam206"/>
</dbReference>
<comment type="cofactor">
    <cofactor evidence="3">
        <name>(R)-lipoate</name>
        <dbReference type="ChEBI" id="CHEBI:83088"/>
    </cofactor>
    <text evidence="3">Binds 1 lipoyl cofactor covalently.</text>
</comment>
<dbReference type="InterPro" id="IPR017453">
    <property type="entry name" value="GCV_H_sub"/>
</dbReference>
<name>A0A1E5GS52_9ENTE</name>
<dbReference type="HAMAP" id="MF_00272">
    <property type="entry name" value="GcvH"/>
    <property type="match status" value="1"/>
</dbReference>
<evidence type="ECO:0000256" key="1">
    <source>
        <dbReference type="ARBA" id="ARBA00009249"/>
    </source>
</evidence>
<dbReference type="PANTHER" id="PTHR11715">
    <property type="entry name" value="GLYCINE CLEAVAGE SYSTEM H PROTEIN"/>
    <property type="match status" value="1"/>
</dbReference>
<dbReference type="SUPFAM" id="SSF51230">
    <property type="entry name" value="Single hybrid motif"/>
    <property type="match status" value="1"/>
</dbReference>
<dbReference type="GO" id="GO:0009249">
    <property type="term" value="P:protein lipoylation"/>
    <property type="evidence" value="ECO:0007669"/>
    <property type="project" value="TreeGrafter"/>
</dbReference>
<comment type="caution">
    <text evidence="6">The sequence shown here is derived from an EMBL/GenBank/DDBJ whole genome shotgun (WGS) entry which is preliminary data.</text>
</comment>
<keyword evidence="2 3" id="KW-0450">Lipoyl</keyword>
<dbReference type="OrthoDB" id="9796712at2"/>
<dbReference type="Gene3D" id="2.40.50.100">
    <property type="match status" value="1"/>
</dbReference>
<dbReference type="GO" id="GO:0019464">
    <property type="term" value="P:glycine decarboxylation via glycine cleavage system"/>
    <property type="evidence" value="ECO:0007669"/>
    <property type="project" value="UniProtKB-UniRule"/>
</dbReference>
<organism evidence="6 7">
    <name type="scientific">Enterococcus termitis</name>
    <dbReference type="NCBI Taxonomy" id="332950"/>
    <lineage>
        <taxon>Bacteria</taxon>
        <taxon>Bacillati</taxon>
        <taxon>Bacillota</taxon>
        <taxon>Bacilli</taxon>
        <taxon>Lactobacillales</taxon>
        <taxon>Enterococcaceae</taxon>
        <taxon>Enterococcus</taxon>
    </lineage>
</organism>
<gene>
    <name evidence="3" type="primary">gcvH</name>
    <name evidence="6" type="ORF">BCR25_18835</name>
</gene>